<reference evidence="1 2" key="1">
    <citation type="journal article" date="2019" name="Sci. Rep.">
        <title>A multi-omics analysis of the grapevine pathogen Lasiodiplodia theobromae reveals that temperature affects the expression of virulence- and pathogenicity-related genes.</title>
        <authorList>
            <person name="Felix C."/>
            <person name="Meneses R."/>
            <person name="Goncalves M.F.M."/>
            <person name="Tilleman L."/>
            <person name="Duarte A.S."/>
            <person name="Jorrin-Novo J.V."/>
            <person name="Van de Peer Y."/>
            <person name="Deforce D."/>
            <person name="Van Nieuwerburgh F."/>
            <person name="Esteves A.C."/>
            <person name="Alves A."/>
        </authorList>
    </citation>
    <scope>NUCLEOTIDE SEQUENCE [LARGE SCALE GENOMIC DNA]</scope>
    <source>
        <strain evidence="1 2">LA-SOL3</strain>
    </source>
</reference>
<dbReference type="EMBL" id="VCHE01000008">
    <property type="protein sequence ID" value="KAB2579279.1"/>
    <property type="molecule type" value="Genomic_DNA"/>
</dbReference>
<accession>A0A5N5DMY0</accession>
<dbReference type="OrthoDB" id="10251855at2759"/>
<dbReference type="Proteomes" id="UP000325902">
    <property type="component" value="Unassembled WGS sequence"/>
</dbReference>
<dbReference type="InterPro" id="IPR036610">
    <property type="entry name" value="PEBP-like_sf"/>
</dbReference>
<evidence type="ECO:0000313" key="2">
    <source>
        <dbReference type="Proteomes" id="UP000325902"/>
    </source>
</evidence>
<dbReference type="InterPro" id="IPR008914">
    <property type="entry name" value="PEBP"/>
</dbReference>
<dbReference type="PANTHER" id="PTHR30289">
    <property type="entry name" value="UNCHARACTERIZED PROTEIN YBCL-RELATED"/>
    <property type="match status" value="1"/>
</dbReference>
<protein>
    <submittedName>
        <fullName evidence="1">Uncharacterized protein</fullName>
    </submittedName>
</protein>
<dbReference type="Gene3D" id="3.90.280.10">
    <property type="entry name" value="PEBP-like"/>
    <property type="match status" value="1"/>
</dbReference>
<organism evidence="1 2">
    <name type="scientific">Lasiodiplodia theobromae</name>
    <dbReference type="NCBI Taxonomy" id="45133"/>
    <lineage>
        <taxon>Eukaryota</taxon>
        <taxon>Fungi</taxon>
        <taxon>Dikarya</taxon>
        <taxon>Ascomycota</taxon>
        <taxon>Pezizomycotina</taxon>
        <taxon>Dothideomycetes</taxon>
        <taxon>Dothideomycetes incertae sedis</taxon>
        <taxon>Botryosphaeriales</taxon>
        <taxon>Botryosphaeriaceae</taxon>
        <taxon>Lasiodiplodia</taxon>
    </lineage>
</organism>
<dbReference type="AlphaFoldDB" id="A0A5N5DMY0"/>
<name>A0A5N5DMY0_9PEZI</name>
<gene>
    <name evidence="1" type="ORF">DBV05_g2070</name>
</gene>
<comment type="caution">
    <text evidence="1">The sequence shown here is derived from an EMBL/GenBank/DDBJ whole genome shotgun (WGS) entry which is preliminary data.</text>
</comment>
<proteinExistence type="predicted"/>
<dbReference type="InterPro" id="IPR049556">
    <property type="entry name" value="PhiB"/>
</dbReference>
<keyword evidence="2" id="KW-1185">Reference proteome</keyword>
<dbReference type="PANTHER" id="PTHR30289:SF13">
    <property type="entry name" value="PEBP-LIKE PROTEIN"/>
    <property type="match status" value="1"/>
</dbReference>
<dbReference type="SUPFAM" id="SSF49777">
    <property type="entry name" value="PEBP-like"/>
    <property type="match status" value="1"/>
</dbReference>
<dbReference type="CDD" id="cd00457">
    <property type="entry name" value="PEBP"/>
    <property type="match status" value="1"/>
</dbReference>
<dbReference type="Pfam" id="PF01161">
    <property type="entry name" value="PBP"/>
    <property type="match status" value="1"/>
</dbReference>
<evidence type="ECO:0000313" key="1">
    <source>
        <dbReference type="EMBL" id="KAB2579279.1"/>
    </source>
</evidence>
<sequence length="206" mass="23088">MSIWQYIEYYLSKLLYSLRAHDAGLFIKSPAFAALPEPNITLECPQCGPSGSQMLVDLTQDGKDEFPHLTWTKPPQLDVKEYILLCEDVDAPLPFPIAHCVFYAIPAETTQVTHKDTQPVDGSVQGGLKAGFRWVPNIRKRHYLGPRPLVGHGPHRYIYQLVALSEPLDLQSLGSQVTKTKIAEAIKGKVVGWGSWVGVYERTWQS</sequence>